<evidence type="ECO:0000256" key="1">
    <source>
        <dbReference type="ARBA" id="ARBA00000085"/>
    </source>
</evidence>
<dbReference type="SMART" id="SM00387">
    <property type="entry name" value="HATPase_c"/>
    <property type="match status" value="1"/>
</dbReference>
<dbReference type="Pfam" id="PF02518">
    <property type="entry name" value="HATPase_c"/>
    <property type="match status" value="1"/>
</dbReference>
<dbReference type="Gene3D" id="1.10.287.130">
    <property type="match status" value="1"/>
</dbReference>
<evidence type="ECO:0000256" key="6">
    <source>
        <dbReference type="ARBA" id="ARBA00022692"/>
    </source>
</evidence>
<feature type="domain" description="Response regulatory" evidence="15">
    <location>
        <begin position="577"/>
        <end position="693"/>
    </location>
</feature>
<sequence>MKLNELFDQEEHDFMIKECLFQLWSHSDDLMFIVAVEENGEFSLYDNNAASRIAMGIEPNKIYHRNRIRDMFPEEIVEGFYRTYREAITSRKPISIEQYTVNDGKDLFYNTLLVPIFDEQDNPAFICGISHETTKIKTAEKMAVEAGEKLKEYNVGLKQINDNLDAKVRERTAALELAKAELEEALEAKSSFVARMSHEIRTPINAVIGLSDLALNTSPNHKEQQDYLQKIRDSGDILLSLVNNVLDFSKIEAGKLTAESVCFSTEKLIRTTVNMNVFGAYAKKLELVTDIADDIPEYLLGDPLRIQQILVNLVSNAIKFTESGSIVIRLRCNKLDGENILLQCEVSDSGIGISSTQLEQLFCPFTQADNSVTRVYGGTGLGLTITRQLCELMNGEIKVESDVGKGSTFTVLLPLKVPTLQPKNAAIDSANMLKALVVDDHPLSRDILAKLLTNFGIESTCVGSGWEAIDAIQQSDQSGVAFDVVFMDWQMPGIDGIETSKKIKNLFKELAPPILMISAYEKHHIQPHLDTGIIRQFIEKPIGKSTLFDAINQFFNIEKIAISNKKIAPIPQLSSFHILLVEDNLINQQVALGYLKSTGVQVDCAENGKIAIDKIKGTQYDLILMDIQMPVMDGLTASAIIRGMDLGYELPIIAMTAHTSPEDKEKSLSVGMNNHIPKPIPSDLLYKTLSNYLISNKENSKPDVELLPVKPALNDKLSMLFKISSLEAGKAIDSLKDDTSIYLKIVRSFWTQYTSLLEDPNTRFLTLDNRNLLNDIHSLKSNAAYIGAQDIFKDCVVIERKLLKNEYVDGSLLDAVISKLSILLRALDLVFNQIEYKDFDSTTNLKSTLRKVLPLLEQSDFKVENYFPALHHKSMNTQYSEDITQIIQNITDIEYEQAAKLVRQLLVKLPGS</sequence>
<keyword evidence="17" id="KW-0418">Kinase</keyword>
<proteinExistence type="predicted"/>
<feature type="domain" description="HPt" evidence="16">
    <location>
        <begin position="738"/>
        <end position="830"/>
    </location>
</feature>
<feature type="domain" description="Histidine kinase" evidence="14">
    <location>
        <begin position="195"/>
        <end position="417"/>
    </location>
</feature>
<protein>
    <recommendedName>
        <fullName evidence="3">histidine kinase</fullName>
        <ecNumber evidence="3">2.7.13.3</ecNumber>
    </recommendedName>
</protein>
<keyword evidence="6" id="KW-0812">Transmembrane</keyword>
<evidence type="ECO:0000256" key="11">
    <source>
        <dbReference type="ARBA" id="ARBA00023136"/>
    </source>
</evidence>
<name>A6VRJ9_MARMS</name>
<dbReference type="Gene3D" id="1.20.120.160">
    <property type="entry name" value="HPT domain"/>
    <property type="match status" value="1"/>
</dbReference>
<evidence type="ECO:0000256" key="4">
    <source>
        <dbReference type="ARBA" id="ARBA00022475"/>
    </source>
</evidence>
<dbReference type="eggNOG" id="COG0784">
    <property type="taxonomic scope" value="Bacteria"/>
</dbReference>
<dbReference type="PRINTS" id="PR00344">
    <property type="entry name" value="BCTRLSENSOR"/>
</dbReference>
<dbReference type="InterPro" id="IPR003661">
    <property type="entry name" value="HisK_dim/P_dom"/>
</dbReference>
<keyword evidence="5 13" id="KW-0597">Phosphoprotein</keyword>
<dbReference type="SUPFAM" id="SSF47384">
    <property type="entry name" value="Homodimeric domain of signal transducing histidine kinase"/>
    <property type="match status" value="1"/>
</dbReference>
<feature type="domain" description="Response regulatory" evidence="15">
    <location>
        <begin position="434"/>
        <end position="555"/>
    </location>
</feature>
<feature type="modified residue" description="4-aspartylphosphate" evidence="13">
    <location>
        <position position="626"/>
    </location>
</feature>
<dbReference type="PROSITE" id="PS50110">
    <property type="entry name" value="RESPONSE_REGULATORY"/>
    <property type="match status" value="2"/>
</dbReference>
<dbReference type="SUPFAM" id="SSF52172">
    <property type="entry name" value="CheY-like"/>
    <property type="match status" value="2"/>
</dbReference>
<dbReference type="InterPro" id="IPR036641">
    <property type="entry name" value="HPT_dom_sf"/>
</dbReference>
<dbReference type="EC" id="2.7.13.3" evidence="3"/>
<feature type="modified residue" description="4-aspartylphosphate" evidence="13">
    <location>
        <position position="488"/>
    </location>
</feature>
<dbReference type="OrthoDB" id="5555669at2"/>
<dbReference type="GO" id="GO:0005524">
    <property type="term" value="F:ATP binding"/>
    <property type="evidence" value="ECO:0007669"/>
    <property type="project" value="UniProtKB-KW"/>
</dbReference>
<keyword evidence="4" id="KW-1003">Cell membrane</keyword>
<evidence type="ECO:0000259" key="15">
    <source>
        <dbReference type="PROSITE" id="PS50110"/>
    </source>
</evidence>
<dbReference type="CDD" id="cd00082">
    <property type="entry name" value="HisKA"/>
    <property type="match status" value="1"/>
</dbReference>
<dbReference type="InterPro" id="IPR003594">
    <property type="entry name" value="HATPase_dom"/>
</dbReference>
<keyword evidence="11" id="KW-0472">Membrane</keyword>
<comment type="subcellular location">
    <subcellularLocation>
        <location evidence="2">Cell membrane</location>
        <topology evidence="2">Multi-pass membrane protein</topology>
    </subcellularLocation>
</comment>
<reference evidence="17" key="1">
    <citation type="submission" date="2007-06" db="EMBL/GenBank/DDBJ databases">
        <title>Complete sequence of Marinomonas sp. MWYL1.</title>
        <authorList>
            <consortium name="US DOE Joint Genome Institute"/>
            <person name="Copeland A."/>
            <person name="Lucas S."/>
            <person name="Lapidus A."/>
            <person name="Barry K."/>
            <person name="Glavina del Rio T."/>
            <person name="Dalin E."/>
            <person name="Tice H."/>
            <person name="Pitluck S."/>
            <person name="Kiss H."/>
            <person name="Brettin T."/>
            <person name="Bruce D."/>
            <person name="Detter J.C."/>
            <person name="Han C."/>
            <person name="Schmutz J."/>
            <person name="Larimer F."/>
            <person name="Land M."/>
            <person name="Hauser L."/>
            <person name="Kyrpides N."/>
            <person name="Kim E."/>
            <person name="Johnston A.W.B."/>
            <person name="Todd J.D."/>
            <person name="Rogers R."/>
            <person name="Wexler M."/>
            <person name="Bond P.L."/>
            <person name="Li Y."/>
            <person name="Richardson P."/>
        </authorList>
    </citation>
    <scope>NUCLEOTIDE SEQUENCE [LARGE SCALE GENOMIC DNA]</scope>
    <source>
        <strain evidence="17">MWYL1</strain>
    </source>
</reference>
<dbReference type="InterPro" id="IPR036890">
    <property type="entry name" value="HATPase_C_sf"/>
</dbReference>
<evidence type="ECO:0000256" key="9">
    <source>
        <dbReference type="ARBA" id="ARBA00022989"/>
    </source>
</evidence>
<evidence type="ECO:0000256" key="8">
    <source>
        <dbReference type="ARBA" id="ARBA00022840"/>
    </source>
</evidence>
<dbReference type="PANTHER" id="PTHR45339">
    <property type="entry name" value="HYBRID SIGNAL TRANSDUCTION HISTIDINE KINASE J"/>
    <property type="match status" value="1"/>
</dbReference>
<accession>A6VRJ9</accession>
<dbReference type="InterPro" id="IPR001789">
    <property type="entry name" value="Sig_transdc_resp-reg_receiver"/>
</dbReference>
<keyword evidence="7" id="KW-0547">Nucleotide-binding</keyword>
<dbReference type="GO" id="GO:0005886">
    <property type="term" value="C:plasma membrane"/>
    <property type="evidence" value="ECO:0007669"/>
    <property type="project" value="UniProtKB-SubCell"/>
</dbReference>
<dbReference type="CDD" id="cd16922">
    <property type="entry name" value="HATPase_EvgS-ArcB-TorS-like"/>
    <property type="match status" value="1"/>
</dbReference>
<dbReference type="Gene3D" id="3.30.450.20">
    <property type="entry name" value="PAS domain"/>
    <property type="match status" value="1"/>
</dbReference>
<dbReference type="PROSITE" id="PS50109">
    <property type="entry name" value="HIS_KIN"/>
    <property type="match status" value="1"/>
</dbReference>
<dbReference type="PANTHER" id="PTHR45339:SF1">
    <property type="entry name" value="HYBRID SIGNAL TRANSDUCTION HISTIDINE KINASE J"/>
    <property type="match status" value="1"/>
</dbReference>
<dbReference type="InterPro" id="IPR005467">
    <property type="entry name" value="His_kinase_dom"/>
</dbReference>
<keyword evidence="9" id="KW-1133">Transmembrane helix</keyword>
<dbReference type="HOGENOM" id="CLU_000445_104_15_6"/>
<keyword evidence="17" id="KW-0808">Transferase</keyword>
<dbReference type="SUPFAM" id="SSF55785">
    <property type="entry name" value="PYP-like sensor domain (PAS domain)"/>
    <property type="match status" value="1"/>
</dbReference>
<evidence type="ECO:0000256" key="5">
    <source>
        <dbReference type="ARBA" id="ARBA00022553"/>
    </source>
</evidence>
<dbReference type="Gene3D" id="3.30.565.10">
    <property type="entry name" value="Histidine kinase-like ATPase, C-terminal domain"/>
    <property type="match status" value="1"/>
</dbReference>
<comment type="catalytic activity">
    <reaction evidence="1">
        <text>ATP + protein L-histidine = ADP + protein N-phospho-L-histidine.</text>
        <dbReference type="EC" id="2.7.13.3"/>
    </reaction>
</comment>
<dbReference type="eggNOG" id="COG2198">
    <property type="taxonomic scope" value="Bacteria"/>
</dbReference>
<keyword evidence="10" id="KW-0902">Two-component regulatory system</keyword>
<dbReference type="GO" id="GO:0000155">
    <property type="term" value="F:phosphorelay sensor kinase activity"/>
    <property type="evidence" value="ECO:0007669"/>
    <property type="project" value="InterPro"/>
</dbReference>
<dbReference type="AlphaFoldDB" id="A6VRJ9"/>
<dbReference type="SMART" id="SM00448">
    <property type="entry name" value="REC"/>
    <property type="match status" value="2"/>
</dbReference>
<feature type="modified residue" description="Phosphohistidine" evidence="12">
    <location>
        <position position="777"/>
    </location>
</feature>
<dbReference type="SUPFAM" id="SSF47226">
    <property type="entry name" value="Histidine-containing phosphotransfer domain, HPT domain"/>
    <property type="match status" value="1"/>
</dbReference>
<organism evidence="17">
    <name type="scientific">Marinomonas sp. (strain MWYL1)</name>
    <dbReference type="NCBI Taxonomy" id="400668"/>
    <lineage>
        <taxon>Bacteria</taxon>
        <taxon>Pseudomonadati</taxon>
        <taxon>Pseudomonadota</taxon>
        <taxon>Gammaproteobacteria</taxon>
        <taxon>Oceanospirillales</taxon>
        <taxon>Oceanospirillaceae</taxon>
        <taxon>Marinomonas</taxon>
    </lineage>
</organism>
<dbReference type="STRING" id="400668.Mmwyl1_0136"/>
<dbReference type="CDD" id="cd17546">
    <property type="entry name" value="REC_hyHK_CKI1_RcsC-like"/>
    <property type="match status" value="2"/>
</dbReference>
<evidence type="ECO:0000259" key="16">
    <source>
        <dbReference type="PROSITE" id="PS50894"/>
    </source>
</evidence>
<dbReference type="eggNOG" id="COG2205">
    <property type="taxonomic scope" value="Bacteria"/>
</dbReference>
<gene>
    <name evidence="17" type="ordered locus">Mmwyl1_0136</name>
</gene>
<dbReference type="SMART" id="SM00388">
    <property type="entry name" value="HisKA"/>
    <property type="match status" value="1"/>
</dbReference>
<evidence type="ECO:0000256" key="13">
    <source>
        <dbReference type="PROSITE-ProRule" id="PRU00169"/>
    </source>
</evidence>
<dbReference type="PROSITE" id="PS50894">
    <property type="entry name" value="HPT"/>
    <property type="match status" value="1"/>
</dbReference>
<dbReference type="InterPro" id="IPR008207">
    <property type="entry name" value="Sig_transdc_His_kin_Hpt_dom"/>
</dbReference>
<dbReference type="InterPro" id="IPR035965">
    <property type="entry name" value="PAS-like_dom_sf"/>
</dbReference>
<dbReference type="InterPro" id="IPR011006">
    <property type="entry name" value="CheY-like_superfamily"/>
</dbReference>
<dbReference type="FunFam" id="3.30.565.10:FF:000010">
    <property type="entry name" value="Sensor histidine kinase RcsC"/>
    <property type="match status" value="1"/>
</dbReference>
<dbReference type="InterPro" id="IPR004358">
    <property type="entry name" value="Sig_transdc_His_kin-like_C"/>
</dbReference>
<keyword evidence="8" id="KW-0067">ATP-binding</keyword>
<dbReference type="InterPro" id="IPR013656">
    <property type="entry name" value="PAS_4"/>
</dbReference>
<evidence type="ECO:0000256" key="2">
    <source>
        <dbReference type="ARBA" id="ARBA00004651"/>
    </source>
</evidence>
<evidence type="ECO:0000256" key="7">
    <source>
        <dbReference type="ARBA" id="ARBA00022741"/>
    </source>
</evidence>
<evidence type="ECO:0000256" key="12">
    <source>
        <dbReference type="PROSITE-ProRule" id="PRU00110"/>
    </source>
</evidence>
<dbReference type="SUPFAM" id="SSF55874">
    <property type="entry name" value="ATPase domain of HSP90 chaperone/DNA topoisomerase II/histidine kinase"/>
    <property type="match status" value="1"/>
</dbReference>
<evidence type="ECO:0000256" key="3">
    <source>
        <dbReference type="ARBA" id="ARBA00012438"/>
    </source>
</evidence>
<dbReference type="Pfam" id="PF00512">
    <property type="entry name" value="HisKA"/>
    <property type="match status" value="1"/>
</dbReference>
<dbReference type="EMBL" id="CP000749">
    <property type="protein sequence ID" value="ABR69078.1"/>
    <property type="molecule type" value="Genomic_DNA"/>
</dbReference>
<evidence type="ECO:0000313" key="17">
    <source>
        <dbReference type="EMBL" id="ABR69078.1"/>
    </source>
</evidence>
<dbReference type="InterPro" id="IPR036097">
    <property type="entry name" value="HisK_dim/P_sf"/>
</dbReference>
<dbReference type="Pfam" id="PF08448">
    <property type="entry name" value="PAS_4"/>
    <property type="match status" value="1"/>
</dbReference>
<evidence type="ECO:0000259" key="14">
    <source>
        <dbReference type="PROSITE" id="PS50109"/>
    </source>
</evidence>
<dbReference type="Pfam" id="PF00072">
    <property type="entry name" value="Response_reg"/>
    <property type="match status" value="2"/>
</dbReference>
<dbReference type="Gene3D" id="3.40.50.2300">
    <property type="match status" value="2"/>
</dbReference>
<dbReference type="KEGG" id="mmw:Mmwyl1_0136"/>
<evidence type="ECO:0000256" key="10">
    <source>
        <dbReference type="ARBA" id="ARBA00023012"/>
    </source>
</evidence>